<dbReference type="PANTHER" id="PTHR30614:SF41">
    <property type="entry name" value="INNER MEMBRANE AMINO-ACID ABC TRANSPORTER PERMEASE PROTEIN YHDY"/>
    <property type="match status" value="1"/>
</dbReference>
<dbReference type="GO" id="GO:0022857">
    <property type="term" value="F:transmembrane transporter activity"/>
    <property type="evidence" value="ECO:0007669"/>
    <property type="project" value="InterPro"/>
</dbReference>
<keyword evidence="7 8" id="KW-0472">Membrane</keyword>
<keyword evidence="4" id="KW-1003">Cell membrane</keyword>
<feature type="domain" description="ABC transmembrane type-1" evidence="9">
    <location>
        <begin position="164"/>
        <end position="359"/>
    </location>
</feature>
<dbReference type="InterPro" id="IPR000515">
    <property type="entry name" value="MetI-like"/>
</dbReference>
<dbReference type="InterPro" id="IPR010065">
    <property type="entry name" value="AA_ABC_transptr_permease_3TM"/>
</dbReference>
<feature type="transmembrane region" description="Helical" evidence="8">
    <location>
        <begin position="341"/>
        <end position="358"/>
    </location>
</feature>
<sequence>MTMKPISAELVGQPIMPPVSSGALAGRARETAKLLFGTPLNATLSIIFGAGLFATVPPMFRWFFLDAVLFDPDPDACRAASGACWSFIYAKSGQLLFGIYPFDERWRPALVCVLIIALLAWSVRPASWTPKLLQLWIAALALVGWLMSGGLGLVSVPTSSWGGLPVTLILTVVAIGVAFPVGVLLALARRSTTMPTVRIMAVAFIEGIRGLPLLSILFVASIMLPLFLPDYLLPDKFVRALVALTLFASAYLAEVIRGGLQAVPSGQYEAAEALGLSFWRTQQLVILPQAIRIAIPALANTIIVMIKNTSLVLVVGLFDLISSGKAALADPAWPSPAAETFLFIGAIFFALSFSFARFSDFLERRGRISH</sequence>
<dbReference type="InterPro" id="IPR035906">
    <property type="entry name" value="MetI-like_sf"/>
</dbReference>
<feature type="transmembrane region" description="Helical" evidence="8">
    <location>
        <begin position="106"/>
        <end position="123"/>
    </location>
</feature>
<evidence type="ECO:0000313" key="11">
    <source>
        <dbReference type="Proteomes" id="UP000232164"/>
    </source>
</evidence>
<accession>A0A2N0DFH3</accession>
<feature type="transmembrane region" description="Helical" evidence="8">
    <location>
        <begin position="297"/>
        <end position="321"/>
    </location>
</feature>
<reference evidence="10 11" key="2">
    <citation type="submission" date="2017-12" db="EMBL/GenBank/DDBJ databases">
        <title>Genome sequence of Rhizobium sullae HCNT1 isolated from Sulla coronaria nodules and featuring peculiar denitrification phenotypes.</title>
        <authorList>
            <person name="De Diego-Diaz B."/>
            <person name="Treu L."/>
            <person name="Campanaro S."/>
            <person name="Da Silva Duarte V."/>
            <person name="Basaglia M."/>
            <person name="Favaro L."/>
            <person name="Casella S."/>
            <person name="Squartini A."/>
        </authorList>
    </citation>
    <scope>NUCLEOTIDE SEQUENCE [LARGE SCALE GENOMIC DNA]</scope>
    <source>
        <strain evidence="10 11">HCNT1</strain>
    </source>
</reference>
<comment type="caution">
    <text evidence="10">The sequence shown here is derived from an EMBL/GenBank/DDBJ whole genome shotgun (WGS) entry which is preliminary data.</text>
</comment>
<feature type="transmembrane region" description="Helical" evidence="8">
    <location>
        <begin position="34"/>
        <end position="56"/>
    </location>
</feature>
<dbReference type="PROSITE" id="PS50928">
    <property type="entry name" value="ABC_TM1"/>
    <property type="match status" value="1"/>
</dbReference>
<evidence type="ECO:0000313" key="10">
    <source>
        <dbReference type="EMBL" id="PKA44855.1"/>
    </source>
</evidence>
<evidence type="ECO:0000256" key="4">
    <source>
        <dbReference type="ARBA" id="ARBA00022475"/>
    </source>
</evidence>
<comment type="similarity">
    <text evidence="2">Belongs to the binding-protein-dependent transport system permease family. HisMQ subfamily.</text>
</comment>
<evidence type="ECO:0000256" key="6">
    <source>
        <dbReference type="ARBA" id="ARBA00022989"/>
    </source>
</evidence>
<reference evidence="10 11" key="1">
    <citation type="submission" date="2017-11" db="EMBL/GenBank/DDBJ databases">
        <authorList>
            <person name="Han C.G."/>
        </authorList>
    </citation>
    <scope>NUCLEOTIDE SEQUENCE [LARGE SCALE GENOMIC DNA]</scope>
    <source>
        <strain evidence="10 11">HCNT1</strain>
    </source>
</reference>
<evidence type="ECO:0000256" key="2">
    <source>
        <dbReference type="ARBA" id="ARBA00010072"/>
    </source>
</evidence>
<evidence type="ECO:0000256" key="5">
    <source>
        <dbReference type="ARBA" id="ARBA00022692"/>
    </source>
</evidence>
<evidence type="ECO:0000259" key="9">
    <source>
        <dbReference type="PROSITE" id="PS50928"/>
    </source>
</evidence>
<organism evidence="10 11">
    <name type="scientific">Rhizobium sullae</name>
    <name type="common">Rhizobium hedysari</name>
    <dbReference type="NCBI Taxonomy" id="50338"/>
    <lineage>
        <taxon>Bacteria</taxon>
        <taxon>Pseudomonadati</taxon>
        <taxon>Pseudomonadota</taxon>
        <taxon>Alphaproteobacteria</taxon>
        <taxon>Hyphomicrobiales</taxon>
        <taxon>Rhizobiaceae</taxon>
        <taxon>Rhizobium/Agrobacterium group</taxon>
        <taxon>Rhizobium</taxon>
    </lineage>
</organism>
<dbReference type="GO" id="GO:0043190">
    <property type="term" value="C:ATP-binding cassette (ABC) transporter complex"/>
    <property type="evidence" value="ECO:0007669"/>
    <property type="project" value="InterPro"/>
</dbReference>
<dbReference type="PANTHER" id="PTHR30614">
    <property type="entry name" value="MEMBRANE COMPONENT OF AMINO ACID ABC TRANSPORTER"/>
    <property type="match status" value="1"/>
</dbReference>
<dbReference type="Pfam" id="PF00528">
    <property type="entry name" value="BPD_transp_1"/>
    <property type="match status" value="1"/>
</dbReference>
<feature type="transmembrane region" description="Helical" evidence="8">
    <location>
        <begin position="135"/>
        <end position="154"/>
    </location>
</feature>
<keyword evidence="5 8" id="KW-0812">Transmembrane</keyword>
<dbReference type="Gene3D" id="1.10.3720.10">
    <property type="entry name" value="MetI-like"/>
    <property type="match status" value="1"/>
</dbReference>
<dbReference type="STRING" id="1041146.GCA_000427985_04693"/>
<keyword evidence="6 8" id="KW-1133">Transmembrane helix</keyword>
<feature type="transmembrane region" description="Helical" evidence="8">
    <location>
        <begin position="199"/>
        <end position="224"/>
    </location>
</feature>
<evidence type="ECO:0000256" key="1">
    <source>
        <dbReference type="ARBA" id="ARBA00004429"/>
    </source>
</evidence>
<dbReference type="EMBL" id="PIQN01000003">
    <property type="protein sequence ID" value="PKA44855.1"/>
    <property type="molecule type" value="Genomic_DNA"/>
</dbReference>
<dbReference type="Proteomes" id="UP000232164">
    <property type="component" value="Unassembled WGS sequence"/>
</dbReference>
<keyword evidence="3 8" id="KW-0813">Transport</keyword>
<feature type="transmembrane region" description="Helical" evidence="8">
    <location>
        <begin position="236"/>
        <end position="253"/>
    </location>
</feature>
<evidence type="ECO:0000256" key="3">
    <source>
        <dbReference type="ARBA" id="ARBA00022448"/>
    </source>
</evidence>
<name>A0A2N0DFH3_RHISU</name>
<gene>
    <name evidence="10" type="ORF">CWR43_03240</name>
</gene>
<evidence type="ECO:0000256" key="7">
    <source>
        <dbReference type="ARBA" id="ARBA00023136"/>
    </source>
</evidence>
<dbReference type="NCBIfam" id="TIGR01726">
    <property type="entry name" value="HEQRo_perm_3TM"/>
    <property type="match status" value="1"/>
</dbReference>
<evidence type="ECO:0000256" key="8">
    <source>
        <dbReference type="RuleBase" id="RU363032"/>
    </source>
</evidence>
<dbReference type="GO" id="GO:0006865">
    <property type="term" value="P:amino acid transport"/>
    <property type="evidence" value="ECO:0007669"/>
    <property type="project" value="TreeGrafter"/>
</dbReference>
<dbReference type="OrthoDB" id="9771188at2"/>
<comment type="subcellular location">
    <subcellularLocation>
        <location evidence="1">Cell inner membrane</location>
        <topology evidence="1">Multi-pass membrane protein</topology>
    </subcellularLocation>
    <subcellularLocation>
        <location evidence="8">Cell membrane</location>
        <topology evidence="8">Multi-pass membrane protein</topology>
    </subcellularLocation>
</comment>
<dbReference type="CDD" id="cd06261">
    <property type="entry name" value="TM_PBP2"/>
    <property type="match status" value="1"/>
</dbReference>
<feature type="transmembrane region" description="Helical" evidence="8">
    <location>
        <begin position="166"/>
        <end position="187"/>
    </location>
</feature>
<dbReference type="AlphaFoldDB" id="A0A2N0DFH3"/>
<dbReference type="SUPFAM" id="SSF161098">
    <property type="entry name" value="MetI-like"/>
    <property type="match status" value="1"/>
</dbReference>
<dbReference type="InterPro" id="IPR043429">
    <property type="entry name" value="ArtM/GltK/GlnP/TcyL/YhdX-like"/>
</dbReference>
<proteinExistence type="inferred from homology"/>
<protein>
    <submittedName>
        <fullName evidence="10">Amino acid ABC transporter permease</fullName>
    </submittedName>
</protein>